<organism evidence="3 4">
    <name type="scientific">Chishuiella changwenlii</name>
    <dbReference type="NCBI Taxonomy" id="1434701"/>
    <lineage>
        <taxon>Bacteria</taxon>
        <taxon>Pseudomonadati</taxon>
        <taxon>Bacteroidota</taxon>
        <taxon>Flavobacteriia</taxon>
        <taxon>Flavobacteriales</taxon>
        <taxon>Weeksellaceae</taxon>
        <taxon>Chishuiella</taxon>
    </lineage>
</organism>
<dbReference type="OrthoDB" id="1551058at2"/>
<evidence type="ECO:0000313" key="2">
    <source>
        <dbReference type="EMBL" id="GGF06637.1"/>
    </source>
</evidence>
<accession>A0A1M7CAA2</accession>
<dbReference type="Proteomes" id="UP000650994">
    <property type="component" value="Unassembled WGS sequence"/>
</dbReference>
<name>A0A1M7CAA2_9FLAO</name>
<evidence type="ECO:0000313" key="4">
    <source>
        <dbReference type="Proteomes" id="UP000184120"/>
    </source>
</evidence>
<dbReference type="EMBL" id="BMFL01000017">
    <property type="protein sequence ID" value="GGF06637.1"/>
    <property type="molecule type" value="Genomic_DNA"/>
</dbReference>
<sequence>MYTNKPILSFLLGDWTIYREIYSDELLSGQAEGYVTFEESESNSLSYTEKGETYFFDIKKLIPFQKKFLYEFSLDTLTVYFADGVDNGKIYQHYALEDFQNKKVESSEKHFCGNDIYQSYYVIKSDEEFFMKTIINGPKKNFIIDTLFEKVI</sequence>
<dbReference type="EMBL" id="FRBH01000013">
    <property type="protein sequence ID" value="SHL64066.1"/>
    <property type="molecule type" value="Genomic_DNA"/>
</dbReference>
<evidence type="ECO:0000313" key="3">
    <source>
        <dbReference type="EMBL" id="SHL64066.1"/>
    </source>
</evidence>
<reference evidence="4" key="2">
    <citation type="submission" date="2016-11" db="EMBL/GenBank/DDBJ databases">
        <authorList>
            <person name="Varghese N."/>
            <person name="Submissions S."/>
        </authorList>
    </citation>
    <scope>NUCLEOTIDE SEQUENCE [LARGE SCALE GENOMIC DNA]</scope>
    <source>
        <strain evidence="4">DSM 27989</strain>
    </source>
</reference>
<dbReference type="InterPro" id="IPR045632">
    <property type="entry name" value="DUF6314"/>
</dbReference>
<dbReference type="AlphaFoldDB" id="A0A1M7CAA2"/>
<reference evidence="5" key="4">
    <citation type="journal article" date="2019" name="Int. J. Syst. Evol. Microbiol.">
        <title>The Global Catalogue of Microorganisms (GCM) 10K type strain sequencing project: providing services to taxonomists for standard genome sequencing and annotation.</title>
        <authorList>
            <consortium name="The Broad Institute Genomics Platform"/>
            <consortium name="The Broad Institute Genome Sequencing Center for Infectious Disease"/>
            <person name="Wu L."/>
            <person name="Ma J."/>
        </authorList>
    </citation>
    <scope>NUCLEOTIDE SEQUENCE [LARGE SCALE GENOMIC DNA]</scope>
    <source>
        <strain evidence="5">CGMCC 1.12707</strain>
    </source>
</reference>
<gene>
    <name evidence="2" type="ORF">GCM10010984_24900</name>
    <name evidence="3" type="ORF">SAMN05443634_1136</name>
</gene>
<dbReference type="RefSeq" id="WP_072933875.1">
    <property type="nucleotide sequence ID" value="NZ_BMFL01000017.1"/>
</dbReference>
<protein>
    <recommendedName>
        <fullName evidence="1">DUF6314 domain-containing protein</fullName>
    </recommendedName>
</protein>
<keyword evidence="5" id="KW-1185">Reference proteome</keyword>
<proteinExistence type="predicted"/>
<reference evidence="3" key="3">
    <citation type="submission" date="2016-11" db="EMBL/GenBank/DDBJ databases">
        <authorList>
            <person name="Jaros S."/>
            <person name="Januszkiewicz K."/>
            <person name="Wedrychowicz H."/>
        </authorList>
    </citation>
    <scope>NUCLEOTIDE SEQUENCE [LARGE SCALE GENOMIC DNA]</scope>
    <source>
        <strain evidence="3">DSM 27989</strain>
    </source>
</reference>
<evidence type="ECO:0000313" key="5">
    <source>
        <dbReference type="Proteomes" id="UP000650994"/>
    </source>
</evidence>
<feature type="domain" description="DUF6314" evidence="1">
    <location>
        <begin position="11"/>
        <end position="149"/>
    </location>
</feature>
<reference evidence="2" key="1">
    <citation type="journal article" date="2014" name="Int. J. Syst. Evol. Microbiol.">
        <title>Complete genome of a new Firmicutes species belonging to the dominant human colonic microbiota ('Ruminococcus bicirculans') reveals two chromosomes and a selective capacity to utilize plant glucans.</title>
        <authorList>
            <consortium name="NISC Comparative Sequencing Program"/>
            <person name="Wegmann U."/>
            <person name="Louis P."/>
            <person name="Goesmann A."/>
            <person name="Henrissat B."/>
            <person name="Duncan S.H."/>
            <person name="Flint H.J."/>
        </authorList>
    </citation>
    <scope>NUCLEOTIDE SEQUENCE</scope>
    <source>
        <strain evidence="2">CGMCC 1.12707</strain>
    </source>
</reference>
<evidence type="ECO:0000259" key="1">
    <source>
        <dbReference type="Pfam" id="PF19834"/>
    </source>
</evidence>
<dbReference type="Proteomes" id="UP000184120">
    <property type="component" value="Unassembled WGS sequence"/>
</dbReference>
<dbReference type="Pfam" id="PF19834">
    <property type="entry name" value="DUF6314"/>
    <property type="match status" value="1"/>
</dbReference>
<reference evidence="2" key="5">
    <citation type="submission" date="2024-05" db="EMBL/GenBank/DDBJ databases">
        <authorList>
            <person name="Sun Q."/>
            <person name="Zhou Y."/>
        </authorList>
    </citation>
    <scope>NUCLEOTIDE SEQUENCE</scope>
    <source>
        <strain evidence="2">CGMCC 1.12707</strain>
    </source>
</reference>